<evidence type="ECO:0000313" key="2">
    <source>
        <dbReference type="EMBL" id="TOZ02882.1"/>
    </source>
</evidence>
<reference evidence="2" key="1">
    <citation type="submission" date="2018-05" db="EMBL/GenBank/DDBJ databases">
        <title>Genome Comparison of Lactic Acid Bacteria Isolated from non-Wheat Sourdough.</title>
        <authorList>
            <person name="Rice T."/>
            <person name="Axel C."/>
            <person name="Lynch K.M."/>
            <person name="Benz C."/>
            <person name="Arendt E.K."/>
            <person name="Coffey A."/>
        </authorList>
    </citation>
    <scope>NUCLEOTIDE SEQUENCE</scope>
    <source>
        <strain evidence="2">TR055</strain>
    </source>
</reference>
<keyword evidence="1" id="KW-0812">Transmembrane</keyword>
<feature type="transmembrane region" description="Helical" evidence="1">
    <location>
        <begin position="7"/>
        <end position="25"/>
    </location>
</feature>
<organism evidence="2 3">
    <name type="scientific">Levilactobacillus brevis</name>
    <name type="common">Lactobacillus brevis</name>
    <dbReference type="NCBI Taxonomy" id="1580"/>
    <lineage>
        <taxon>Bacteria</taxon>
        <taxon>Bacillati</taxon>
        <taxon>Bacillota</taxon>
        <taxon>Bacilli</taxon>
        <taxon>Lactobacillales</taxon>
        <taxon>Lactobacillaceae</taxon>
        <taxon>Levilactobacillus</taxon>
    </lineage>
</organism>
<dbReference type="AlphaFoldDB" id="A0AAJ5FJ33"/>
<proteinExistence type="predicted"/>
<evidence type="ECO:0000256" key="1">
    <source>
        <dbReference type="SAM" id="Phobius"/>
    </source>
</evidence>
<dbReference type="EMBL" id="QFDK01000011">
    <property type="protein sequence ID" value="TOZ02882.1"/>
    <property type="molecule type" value="Genomic_DNA"/>
</dbReference>
<gene>
    <name evidence="2" type="ORF">DIS17_09995</name>
</gene>
<sequence>MVISIKNICIFLANILVSTGSIIFLDANFLIKVTLFLIFMVINIVAIGGLSKIKNLKEVIAEDVKKKPHIRDEALGSIVGIVWVLQMPGNLSLLESIIWIFTNMICLISTLYVAYKITNVVFHP</sequence>
<accession>A0AAJ5FJ33</accession>
<evidence type="ECO:0000313" key="3">
    <source>
        <dbReference type="Proteomes" id="UP000785759"/>
    </source>
</evidence>
<protein>
    <submittedName>
        <fullName evidence="2">Uncharacterized protein</fullName>
    </submittedName>
</protein>
<dbReference type="Proteomes" id="UP000785759">
    <property type="component" value="Unassembled WGS sequence"/>
</dbReference>
<keyword evidence="1" id="KW-0472">Membrane</keyword>
<feature type="transmembrane region" description="Helical" evidence="1">
    <location>
        <begin position="31"/>
        <end position="53"/>
    </location>
</feature>
<name>A0AAJ5FJ33_LEVBR</name>
<feature type="transmembrane region" description="Helical" evidence="1">
    <location>
        <begin position="97"/>
        <end position="115"/>
    </location>
</feature>
<keyword evidence="1" id="KW-1133">Transmembrane helix</keyword>
<comment type="caution">
    <text evidence="2">The sequence shown here is derived from an EMBL/GenBank/DDBJ whole genome shotgun (WGS) entry which is preliminary data.</text>
</comment>